<comment type="caution">
    <text evidence="1">The sequence shown here is derived from an EMBL/GenBank/DDBJ whole genome shotgun (WGS) entry which is preliminary data.</text>
</comment>
<sequence>MHQEAGRDHAFCEEALDGLLELLDQVEAGLPDYGMIKPIF</sequence>
<name>A0A6L2ZR77_9ENTR</name>
<dbReference type="Proteomes" id="UP000504714">
    <property type="component" value="Unassembled WGS sequence"/>
</dbReference>
<dbReference type="EMBL" id="BLXO01000008">
    <property type="protein sequence ID" value="GFN47283.1"/>
    <property type="molecule type" value="Genomic_DNA"/>
</dbReference>
<evidence type="ECO:0000313" key="1">
    <source>
        <dbReference type="EMBL" id="GFN47283.1"/>
    </source>
</evidence>
<protein>
    <submittedName>
        <fullName evidence="1">Uncharacterized protein</fullName>
    </submittedName>
</protein>
<proteinExistence type="predicted"/>
<evidence type="ECO:0000313" key="2">
    <source>
        <dbReference type="Proteomes" id="UP000504714"/>
    </source>
</evidence>
<accession>A0A6L2ZR77</accession>
<reference evidence="1 2" key="1">
    <citation type="submission" date="2020-06" db="EMBL/GenBank/DDBJ databases">
        <title>The genome sequence of Candidatus Regiella insecticola strain Tut.</title>
        <authorList>
            <person name="Nikoh N."/>
            <person name="Tsuchida T."/>
            <person name="Koga R."/>
            <person name="Oshima K."/>
            <person name="Hattori M."/>
            <person name="Fukatsu T."/>
        </authorList>
    </citation>
    <scope>NUCLEOTIDE SEQUENCE [LARGE SCALE GENOMIC DNA]</scope>
    <source>
        <strain evidence="1 2">Tut</strain>
    </source>
</reference>
<organism evidence="1 2">
    <name type="scientific">Candidatus Regiella insecticola</name>
    <dbReference type="NCBI Taxonomy" id="138073"/>
    <lineage>
        <taxon>Bacteria</taxon>
        <taxon>Pseudomonadati</taxon>
        <taxon>Pseudomonadota</taxon>
        <taxon>Gammaproteobacteria</taxon>
        <taxon>Enterobacterales</taxon>
        <taxon>Enterobacteriaceae</taxon>
        <taxon>aphid secondary symbionts</taxon>
        <taxon>Candidatus Regiella</taxon>
    </lineage>
</organism>
<dbReference type="AlphaFoldDB" id="A0A6L2ZR77"/>
<gene>
    <name evidence="1" type="ORF">RINTU1_32880</name>
</gene>